<dbReference type="GO" id="GO:0007165">
    <property type="term" value="P:signal transduction"/>
    <property type="evidence" value="ECO:0007669"/>
    <property type="project" value="UniProtKB-KW"/>
</dbReference>
<dbReference type="PANTHER" id="PTHR32089">
    <property type="entry name" value="METHYL-ACCEPTING CHEMOTAXIS PROTEIN MCPB"/>
    <property type="match status" value="1"/>
</dbReference>
<evidence type="ECO:0000313" key="14">
    <source>
        <dbReference type="Proteomes" id="UP000323521"/>
    </source>
</evidence>
<sequence length="681" mass="73266">MEKKGSEKICVLEERKAHFIMINLKKVRQIFQGIRTIGTQLIRKRKGKNLVNFIKVGRISQSIRAKLMVLIFLLSLFVCLGLGLISYLQSSQTLIDNNYEALRGKAEDAAKLVASNVQGDLTALEGVAQMESVRAMDFSKVNSLLKEQENRLEYIFMGVATSDGTLHMTDGNVTNISDEECFQEALAGRAIVTDPIMSEHTGGLVVMEAVPITDTEGNTKGVLVAELRATHLNSIIEDSMYGRGGYAYMINKEGDTIAHPNYNLVLQQENRIKNSKDPELAKLVALEKQMIKGQKGVGEYTSAGTENYMAFTPVPDTNWSVAVTVPKSTVMSGVHRLFMQICLATLIFLLISLILSALIGRSIAKPITLVAAHAGVVAQGDFSQDIPSQYQARKDETGLLARSFEQVNLNLSQLVNQIQDSAESLAATAQQLSASTQQISAGAQEQSSQLQQVTSSTNNLATSNNKVTDRAEAAMSVADKVKNTAKNGETVVLGVDQGMKSITENMQKLSESTEKISEIISVIDEIADQTNLLALNAAIEAARAGEHGRGFAVVADEVRKLAERSGSATKEISKIIAMIKIDSKQAVGAVQQGGSMTGEAKKAFSAISELANENADTVQEIVAVAKEALGSTDEVAQAAENMSAVVEESAAGVQEIASAAEEMAGMAENLLSKLNQFKVKK</sequence>
<dbReference type="Pfam" id="PF00672">
    <property type="entry name" value="HAMP"/>
    <property type="match status" value="1"/>
</dbReference>
<dbReference type="InterPro" id="IPR003660">
    <property type="entry name" value="HAMP_dom"/>
</dbReference>
<dbReference type="SUPFAM" id="SSF58104">
    <property type="entry name" value="Methyl-accepting chemotaxis protein (MCP) signaling domain"/>
    <property type="match status" value="1"/>
</dbReference>
<dbReference type="CDD" id="cd12914">
    <property type="entry name" value="PDC1_DGC_like"/>
    <property type="match status" value="1"/>
</dbReference>
<keyword evidence="4 10" id="KW-0812">Transmembrane</keyword>
<evidence type="ECO:0000256" key="1">
    <source>
        <dbReference type="ARBA" id="ARBA00004651"/>
    </source>
</evidence>
<dbReference type="SMART" id="SM00283">
    <property type="entry name" value="MA"/>
    <property type="match status" value="1"/>
</dbReference>
<evidence type="ECO:0008006" key="15">
    <source>
        <dbReference type="Google" id="ProtNLM"/>
    </source>
</evidence>
<keyword evidence="3" id="KW-0145">Chemotaxis</keyword>
<evidence type="ECO:0000256" key="9">
    <source>
        <dbReference type="PROSITE-ProRule" id="PRU00284"/>
    </source>
</evidence>
<dbReference type="Gene3D" id="3.30.450.20">
    <property type="entry name" value="PAS domain"/>
    <property type="match status" value="1"/>
</dbReference>
<dbReference type="AlphaFoldDB" id="A0A3G1KZW9"/>
<dbReference type="Proteomes" id="UP000323521">
    <property type="component" value="Chromosome"/>
</dbReference>
<evidence type="ECO:0000259" key="12">
    <source>
        <dbReference type="PROSITE" id="PS50885"/>
    </source>
</evidence>
<dbReference type="InterPro" id="IPR029151">
    <property type="entry name" value="Sensor-like_sf"/>
</dbReference>
<keyword evidence="14" id="KW-1185">Reference proteome</keyword>
<dbReference type="GO" id="GO:0005886">
    <property type="term" value="C:plasma membrane"/>
    <property type="evidence" value="ECO:0007669"/>
    <property type="project" value="UniProtKB-SubCell"/>
</dbReference>
<dbReference type="CDD" id="cd06225">
    <property type="entry name" value="HAMP"/>
    <property type="match status" value="1"/>
</dbReference>
<evidence type="ECO:0000313" key="13">
    <source>
        <dbReference type="EMBL" id="ATW27941.1"/>
    </source>
</evidence>
<dbReference type="GO" id="GO:0006935">
    <property type="term" value="P:chemotaxis"/>
    <property type="evidence" value="ECO:0007669"/>
    <property type="project" value="UniProtKB-KW"/>
</dbReference>
<dbReference type="CDD" id="cd11386">
    <property type="entry name" value="MCP_signal"/>
    <property type="match status" value="1"/>
</dbReference>
<proteinExistence type="inferred from homology"/>
<dbReference type="Gene3D" id="1.10.287.950">
    <property type="entry name" value="Methyl-accepting chemotaxis protein"/>
    <property type="match status" value="1"/>
</dbReference>
<dbReference type="FunFam" id="1.10.287.950:FF:000001">
    <property type="entry name" value="Methyl-accepting chemotaxis sensory transducer"/>
    <property type="match status" value="1"/>
</dbReference>
<keyword evidence="7 9" id="KW-0807">Transducer</keyword>
<evidence type="ECO:0000256" key="7">
    <source>
        <dbReference type="ARBA" id="ARBA00023224"/>
    </source>
</evidence>
<dbReference type="PANTHER" id="PTHR32089:SF112">
    <property type="entry name" value="LYSOZYME-LIKE PROTEIN-RELATED"/>
    <property type="match status" value="1"/>
</dbReference>
<dbReference type="InterPro" id="IPR033479">
    <property type="entry name" value="dCache_1"/>
</dbReference>
<evidence type="ECO:0000256" key="5">
    <source>
        <dbReference type="ARBA" id="ARBA00022989"/>
    </source>
</evidence>
<dbReference type="Pfam" id="PF00015">
    <property type="entry name" value="MCPsignal"/>
    <property type="match status" value="1"/>
</dbReference>
<comment type="similarity">
    <text evidence="8">Belongs to the methyl-accepting chemotaxis (MCP) protein family.</text>
</comment>
<dbReference type="PROSITE" id="PS50885">
    <property type="entry name" value="HAMP"/>
    <property type="match status" value="1"/>
</dbReference>
<keyword evidence="2" id="KW-1003">Cell membrane</keyword>
<keyword evidence="5 10" id="KW-1133">Transmembrane helix</keyword>
<evidence type="ECO:0000256" key="6">
    <source>
        <dbReference type="ARBA" id="ARBA00023136"/>
    </source>
</evidence>
<feature type="transmembrane region" description="Helical" evidence="10">
    <location>
        <begin position="337"/>
        <end position="359"/>
    </location>
</feature>
<evidence type="ECO:0000256" key="8">
    <source>
        <dbReference type="ARBA" id="ARBA00029447"/>
    </source>
</evidence>
<feature type="transmembrane region" description="Helical" evidence="10">
    <location>
        <begin position="67"/>
        <end position="88"/>
    </location>
</feature>
<gene>
    <name evidence="13" type="ORF">DCMF_27155</name>
</gene>
<feature type="domain" description="Methyl-accepting transducer" evidence="11">
    <location>
        <begin position="421"/>
        <end position="657"/>
    </location>
</feature>
<feature type="domain" description="HAMP" evidence="12">
    <location>
        <begin position="361"/>
        <end position="416"/>
    </location>
</feature>
<dbReference type="InterPro" id="IPR004089">
    <property type="entry name" value="MCPsignal_dom"/>
</dbReference>
<evidence type="ECO:0000256" key="4">
    <source>
        <dbReference type="ARBA" id="ARBA00022692"/>
    </source>
</evidence>
<keyword evidence="6 10" id="KW-0472">Membrane</keyword>
<evidence type="ECO:0000256" key="10">
    <source>
        <dbReference type="SAM" id="Phobius"/>
    </source>
</evidence>
<evidence type="ECO:0000256" key="3">
    <source>
        <dbReference type="ARBA" id="ARBA00022500"/>
    </source>
</evidence>
<comment type="subcellular location">
    <subcellularLocation>
        <location evidence="1">Cell membrane</location>
        <topology evidence="1">Multi-pass membrane protein</topology>
    </subcellularLocation>
</comment>
<reference evidence="13 14" key="1">
    <citation type="submission" date="2016-10" db="EMBL/GenBank/DDBJ databases">
        <title>Complete Genome Sequence of Peptococcaceae strain DCMF.</title>
        <authorList>
            <person name="Edwards R.J."/>
            <person name="Holland S.I."/>
            <person name="Deshpande N.P."/>
            <person name="Wong Y.K."/>
            <person name="Ertan H."/>
            <person name="Manefield M."/>
            <person name="Russell T.L."/>
            <person name="Lee M.J."/>
        </authorList>
    </citation>
    <scope>NUCLEOTIDE SEQUENCE [LARGE SCALE GENOMIC DNA]</scope>
    <source>
        <strain evidence="13 14">DCMF</strain>
    </source>
</reference>
<organism evidence="13 14">
    <name type="scientific">Formimonas warabiya</name>
    <dbReference type="NCBI Taxonomy" id="1761012"/>
    <lineage>
        <taxon>Bacteria</taxon>
        <taxon>Bacillati</taxon>
        <taxon>Bacillota</taxon>
        <taxon>Clostridia</taxon>
        <taxon>Eubacteriales</taxon>
        <taxon>Peptococcaceae</taxon>
        <taxon>Candidatus Formimonas</taxon>
    </lineage>
</organism>
<dbReference type="KEGG" id="fwa:DCMF_27155"/>
<accession>A0A3G1KZW9</accession>
<dbReference type="CDD" id="cd12912">
    <property type="entry name" value="PDC2_MCP_like"/>
    <property type="match status" value="1"/>
</dbReference>
<evidence type="ECO:0000259" key="11">
    <source>
        <dbReference type="PROSITE" id="PS50111"/>
    </source>
</evidence>
<dbReference type="SUPFAM" id="SSF103190">
    <property type="entry name" value="Sensory domain-like"/>
    <property type="match status" value="1"/>
</dbReference>
<evidence type="ECO:0000256" key="2">
    <source>
        <dbReference type="ARBA" id="ARBA00022475"/>
    </source>
</evidence>
<dbReference type="Pfam" id="PF02743">
    <property type="entry name" value="dCache_1"/>
    <property type="match status" value="1"/>
</dbReference>
<dbReference type="PROSITE" id="PS50111">
    <property type="entry name" value="CHEMOTAXIS_TRANSDUC_2"/>
    <property type="match status" value="1"/>
</dbReference>
<protein>
    <recommendedName>
        <fullName evidence="15">Methyl-accepting chemotaxis protein</fullName>
    </recommendedName>
</protein>
<name>A0A3G1KZW9_FORW1</name>
<dbReference type="SMART" id="SM00304">
    <property type="entry name" value="HAMP"/>
    <property type="match status" value="2"/>
</dbReference>
<dbReference type="EMBL" id="CP017634">
    <property type="protein sequence ID" value="ATW27941.1"/>
    <property type="molecule type" value="Genomic_DNA"/>
</dbReference>